<keyword evidence="2" id="KW-1185">Reference proteome</keyword>
<dbReference type="AlphaFoldDB" id="A0A9W6WV64"/>
<name>A0A9W6WV64_9STRA</name>
<evidence type="ECO:0000313" key="1">
    <source>
        <dbReference type="EMBL" id="GMF18718.1"/>
    </source>
</evidence>
<comment type="caution">
    <text evidence="1">The sequence shown here is derived from an EMBL/GenBank/DDBJ whole genome shotgun (WGS) entry which is preliminary data.</text>
</comment>
<dbReference type="Proteomes" id="UP001165083">
    <property type="component" value="Unassembled WGS sequence"/>
</dbReference>
<proteinExistence type="predicted"/>
<sequence>METLCPIEGLVIAHTWWNVGVTHYNEEKQGRVCHFVVPQYNIHGAYIMETTPVSSPSPTTPASCSENSYYLDYYFYHGSIGYYSFYEEALGTYCANDNIGYALVRGLGTYDSNGENLANDTGDTTYRKSYWYGLFGSLWIFYRSTVLRRSFISWQRYGQRCDNLQEPLTFKDAVVYVQESMRLSAHGARNYHRAARLY</sequence>
<evidence type="ECO:0000313" key="2">
    <source>
        <dbReference type="Proteomes" id="UP001165083"/>
    </source>
</evidence>
<gene>
    <name evidence="1" type="ORF">Plil01_000704900</name>
</gene>
<dbReference type="EMBL" id="BSXW01000325">
    <property type="protein sequence ID" value="GMF18718.1"/>
    <property type="molecule type" value="Genomic_DNA"/>
</dbReference>
<accession>A0A9W6WV64</accession>
<protein>
    <submittedName>
        <fullName evidence="1">Unnamed protein product</fullName>
    </submittedName>
</protein>
<reference evidence="1" key="1">
    <citation type="submission" date="2023-04" db="EMBL/GenBank/DDBJ databases">
        <title>Phytophthora lilii NBRC 32176.</title>
        <authorList>
            <person name="Ichikawa N."/>
            <person name="Sato H."/>
            <person name="Tonouchi N."/>
        </authorList>
    </citation>
    <scope>NUCLEOTIDE SEQUENCE</scope>
    <source>
        <strain evidence="1">NBRC 32176</strain>
    </source>
</reference>
<organism evidence="1 2">
    <name type="scientific">Phytophthora lilii</name>
    <dbReference type="NCBI Taxonomy" id="2077276"/>
    <lineage>
        <taxon>Eukaryota</taxon>
        <taxon>Sar</taxon>
        <taxon>Stramenopiles</taxon>
        <taxon>Oomycota</taxon>
        <taxon>Peronosporomycetes</taxon>
        <taxon>Peronosporales</taxon>
        <taxon>Peronosporaceae</taxon>
        <taxon>Phytophthora</taxon>
    </lineage>
</organism>